<sequence length="89" mass="9684">MQARYLVVAAFLAVLLVSPAKAQGGPRSRGYGCRPYEVFKTCGSNCPPVCGQPTRFCTQQCVPGCFCPGGYIRTLRGGCIPEHQCRERI</sequence>
<name>A0ACB7SXV6_HYAAI</name>
<organism evidence="1 2">
    <name type="scientific">Hyalomma asiaticum</name>
    <name type="common">Tick</name>
    <dbReference type="NCBI Taxonomy" id="266040"/>
    <lineage>
        <taxon>Eukaryota</taxon>
        <taxon>Metazoa</taxon>
        <taxon>Ecdysozoa</taxon>
        <taxon>Arthropoda</taxon>
        <taxon>Chelicerata</taxon>
        <taxon>Arachnida</taxon>
        <taxon>Acari</taxon>
        <taxon>Parasitiformes</taxon>
        <taxon>Ixodida</taxon>
        <taxon>Ixodoidea</taxon>
        <taxon>Ixodidae</taxon>
        <taxon>Hyalomminae</taxon>
        <taxon>Hyalomma</taxon>
    </lineage>
</organism>
<evidence type="ECO:0000313" key="1">
    <source>
        <dbReference type="EMBL" id="KAH6937479.1"/>
    </source>
</evidence>
<reference evidence="1" key="1">
    <citation type="submission" date="2020-05" db="EMBL/GenBank/DDBJ databases">
        <title>Large-scale comparative analyses of tick genomes elucidate their genetic diversity and vector capacities.</title>
        <authorList>
            <person name="Jia N."/>
            <person name="Wang J."/>
            <person name="Shi W."/>
            <person name="Du L."/>
            <person name="Sun Y."/>
            <person name="Zhan W."/>
            <person name="Jiang J."/>
            <person name="Wang Q."/>
            <person name="Zhang B."/>
            <person name="Ji P."/>
            <person name="Sakyi L.B."/>
            <person name="Cui X."/>
            <person name="Yuan T."/>
            <person name="Jiang B."/>
            <person name="Yang W."/>
            <person name="Lam T.T.-Y."/>
            <person name="Chang Q."/>
            <person name="Ding S."/>
            <person name="Wang X."/>
            <person name="Zhu J."/>
            <person name="Ruan X."/>
            <person name="Zhao L."/>
            <person name="Wei J."/>
            <person name="Que T."/>
            <person name="Du C."/>
            <person name="Cheng J."/>
            <person name="Dai P."/>
            <person name="Han X."/>
            <person name="Huang E."/>
            <person name="Gao Y."/>
            <person name="Liu J."/>
            <person name="Shao H."/>
            <person name="Ye R."/>
            <person name="Li L."/>
            <person name="Wei W."/>
            <person name="Wang X."/>
            <person name="Wang C."/>
            <person name="Yang T."/>
            <person name="Huo Q."/>
            <person name="Li W."/>
            <person name="Guo W."/>
            <person name="Chen H."/>
            <person name="Zhou L."/>
            <person name="Ni X."/>
            <person name="Tian J."/>
            <person name="Zhou Y."/>
            <person name="Sheng Y."/>
            <person name="Liu T."/>
            <person name="Pan Y."/>
            <person name="Xia L."/>
            <person name="Li J."/>
            <person name="Zhao F."/>
            <person name="Cao W."/>
        </authorList>
    </citation>
    <scope>NUCLEOTIDE SEQUENCE</scope>
    <source>
        <strain evidence="1">Hyas-2018</strain>
    </source>
</reference>
<evidence type="ECO:0000313" key="2">
    <source>
        <dbReference type="Proteomes" id="UP000821845"/>
    </source>
</evidence>
<protein>
    <submittedName>
        <fullName evidence="1">Uncharacterized protein</fullName>
    </submittedName>
</protein>
<dbReference type="Proteomes" id="UP000821845">
    <property type="component" value="Chromosome 2"/>
</dbReference>
<proteinExistence type="predicted"/>
<accession>A0ACB7SXV6</accession>
<comment type="caution">
    <text evidence="1">The sequence shown here is derived from an EMBL/GenBank/DDBJ whole genome shotgun (WGS) entry which is preliminary data.</text>
</comment>
<gene>
    <name evidence="1" type="ORF">HPB50_000746</name>
</gene>
<keyword evidence="2" id="KW-1185">Reference proteome</keyword>
<dbReference type="EMBL" id="CM023482">
    <property type="protein sequence ID" value="KAH6937479.1"/>
    <property type="molecule type" value="Genomic_DNA"/>
</dbReference>